<evidence type="ECO:0000259" key="8">
    <source>
        <dbReference type="Pfam" id="PF01432"/>
    </source>
</evidence>
<gene>
    <name evidence="9" type="ORF">HBF25_06650</name>
</gene>
<dbReference type="AlphaFoldDB" id="A0A7X5ZHQ4"/>
<dbReference type="InterPro" id="IPR001567">
    <property type="entry name" value="Pept_M3A_M3B_dom"/>
</dbReference>
<evidence type="ECO:0000256" key="3">
    <source>
        <dbReference type="ARBA" id="ARBA00022801"/>
    </source>
</evidence>
<name>A0A7X5ZHQ4_9GAMM</name>
<dbReference type="SUPFAM" id="SSF55486">
    <property type="entry name" value="Metalloproteases ('zincins'), catalytic domain"/>
    <property type="match status" value="1"/>
</dbReference>
<evidence type="ECO:0000313" key="10">
    <source>
        <dbReference type="Proteomes" id="UP000490980"/>
    </source>
</evidence>
<dbReference type="InterPro" id="IPR042088">
    <property type="entry name" value="OligoPept_F_C"/>
</dbReference>
<protein>
    <submittedName>
        <fullName evidence="9">M3 family oligoendopeptidase</fullName>
    </submittedName>
</protein>
<keyword evidence="3 6" id="KW-0378">Hydrolase</keyword>
<dbReference type="Gene3D" id="1.10.1370.20">
    <property type="entry name" value="Oligoendopeptidase f, C-terminal domain"/>
    <property type="match status" value="1"/>
</dbReference>
<evidence type="ECO:0000256" key="2">
    <source>
        <dbReference type="ARBA" id="ARBA00022723"/>
    </source>
</evidence>
<evidence type="ECO:0000256" key="6">
    <source>
        <dbReference type="RuleBase" id="RU003435"/>
    </source>
</evidence>
<evidence type="ECO:0000256" key="4">
    <source>
        <dbReference type="ARBA" id="ARBA00022833"/>
    </source>
</evidence>
<comment type="cofactor">
    <cofactor evidence="6">
        <name>Zn(2+)</name>
        <dbReference type="ChEBI" id="CHEBI:29105"/>
    </cofactor>
    <text evidence="6">Binds 1 zinc ion.</text>
</comment>
<dbReference type="GO" id="GO:0046872">
    <property type="term" value="F:metal ion binding"/>
    <property type="evidence" value="ECO:0007669"/>
    <property type="project" value="UniProtKB-UniRule"/>
</dbReference>
<evidence type="ECO:0000256" key="1">
    <source>
        <dbReference type="ARBA" id="ARBA00022670"/>
    </source>
</evidence>
<dbReference type="Gene3D" id="1.20.140.70">
    <property type="entry name" value="Oligopeptidase f, N-terminal domain"/>
    <property type="match status" value="1"/>
</dbReference>
<evidence type="ECO:0000256" key="5">
    <source>
        <dbReference type="ARBA" id="ARBA00023049"/>
    </source>
</evidence>
<keyword evidence="1 6" id="KW-0645">Protease</keyword>
<organism evidence="9 10">
    <name type="scientific">Luteibacter anthropi</name>
    <dbReference type="NCBI Taxonomy" id="564369"/>
    <lineage>
        <taxon>Bacteria</taxon>
        <taxon>Pseudomonadati</taxon>
        <taxon>Pseudomonadota</taxon>
        <taxon>Gammaproteobacteria</taxon>
        <taxon>Lysobacterales</taxon>
        <taxon>Rhodanobacteraceae</taxon>
        <taxon>Luteibacter</taxon>
    </lineage>
</organism>
<dbReference type="Proteomes" id="UP000490980">
    <property type="component" value="Unassembled WGS sequence"/>
</dbReference>
<keyword evidence="2 6" id="KW-0479">Metal-binding</keyword>
<comment type="similarity">
    <text evidence="6">Belongs to the peptidase M3 family.</text>
</comment>
<accession>A0A7X5ZHQ4</accession>
<evidence type="ECO:0000256" key="7">
    <source>
        <dbReference type="SAM" id="SignalP"/>
    </source>
</evidence>
<feature type="domain" description="Peptidase M3A/M3B catalytic" evidence="8">
    <location>
        <begin position="389"/>
        <end position="588"/>
    </location>
</feature>
<sequence>MRTRHLIPALLLLGSAALQARDYHIDQTAYFPTPAAEATDLKALQADIDALTAPAPMTATTLLAYLRRVETLMARGQRHNAYLHLRSALDADDQVAADGYHAAGTALGALTIKLRTTLRSVGNEGFASLAATEPALRKYAYALDKATRSLPHELPASEQAIVDDMYDEGTNALWNVYQKTRRATVYGKVHTPQGDLDVNKDATALAANPDRDVRREAWQRKQADGSAQAQTYASILTGVVRINDRSARFQHFSDAAESLYFGRQFDRTDVHATTAALQAQADVLKDYQRVRAAEVGRRLGITEVHSWDMAVPLPGFRPPVFDYEAMRQTIPKALAPLGKDYVAHFTALLDPATQRTDLTAALGNRELDNFSIAAPGVPAGLFLESWSPTLKSTSIVAHEGGHAIHSQLMNEHGVSPLYNHGPNWMHEGIAILNEMLLYEYLYRHAPDAATRAYYLQAQLDEMTFEIFTSAQEAQLEEGIYEGVMAGRLRNAADLDALTLDVTSRFGIWPAIDPELAHAWIDKRLMYQDPFYLVNYMYAGLWAAKMFDMAMTDPADFQKRYGALMAEGFDAPPKEVLRRFFGRDLPPDELVGADMALIRRKTADLRQLYEAVK</sequence>
<keyword evidence="10" id="KW-1185">Reference proteome</keyword>
<feature type="chain" id="PRO_5030778606" evidence="7">
    <location>
        <begin position="21"/>
        <end position="612"/>
    </location>
</feature>
<reference evidence="9 10" key="1">
    <citation type="submission" date="2020-03" db="EMBL/GenBank/DDBJ databases">
        <authorList>
            <person name="Lai Q."/>
        </authorList>
    </citation>
    <scope>NUCLEOTIDE SEQUENCE [LARGE SCALE GENOMIC DNA]</scope>
    <source>
        <strain evidence="9 10">CCUG 25036</strain>
    </source>
</reference>
<evidence type="ECO:0000313" key="9">
    <source>
        <dbReference type="EMBL" id="NII06063.1"/>
    </source>
</evidence>
<feature type="domain" description="Peptidase M3A/M3B catalytic" evidence="8">
    <location>
        <begin position="205"/>
        <end position="309"/>
    </location>
</feature>
<comment type="caution">
    <text evidence="9">The sequence shown here is derived from an EMBL/GenBank/DDBJ whole genome shotgun (WGS) entry which is preliminary data.</text>
</comment>
<keyword evidence="4 6" id="KW-0862">Zinc</keyword>
<dbReference type="GO" id="GO:0006508">
    <property type="term" value="P:proteolysis"/>
    <property type="evidence" value="ECO:0007669"/>
    <property type="project" value="UniProtKB-KW"/>
</dbReference>
<keyword evidence="7" id="KW-0732">Signal</keyword>
<keyword evidence="5 6" id="KW-0482">Metalloprotease</keyword>
<dbReference type="RefSeq" id="WP_166947158.1">
    <property type="nucleotide sequence ID" value="NZ_JAARLZ010000003.1"/>
</dbReference>
<dbReference type="EMBL" id="JAARLZ010000003">
    <property type="protein sequence ID" value="NII06063.1"/>
    <property type="molecule type" value="Genomic_DNA"/>
</dbReference>
<feature type="signal peptide" evidence="7">
    <location>
        <begin position="1"/>
        <end position="20"/>
    </location>
</feature>
<dbReference type="GO" id="GO:0004222">
    <property type="term" value="F:metalloendopeptidase activity"/>
    <property type="evidence" value="ECO:0007669"/>
    <property type="project" value="InterPro"/>
</dbReference>
<proteinExistence type="inferred from homology"/>
<dbReference type="Pfam" id="PF01432">
    <property type="entry name" value="Peptidase_M3"/>
    <property type="match status" value="2"/>
</dbReference>